<feature type="domain" description="Hydantoinase A/oxoprolinase" evidence="2">
    <location>
        <begin position="266"/>
        <end position="569"/>
    </location>
</feature>
<organism evidence="6 7">
    <name type="scientific">Coemansia spiralis</name>
    <dbReference type="NCBI Taxonomy" id="417178"/>
    <lineage>
        <taxon>Eukaryota</taxon>
        <taxon>Fungi</taxon>
        <taxon>Fungi incertae sedis</taxon>
        <taxon>Zoopagomycota</taxon>
        <taxon>Kickxellomycotina</taxon>
        <taxon>Kickxellomycetes</taxon>
        <taxon>Kickxellales</taxon>
        <taxon>Kickxellaceae</taxon>
        <taxon>Coemansia</taxon>
    </lineage>
</organism>
<feature type="domain" description="Acetophenone carboxylase-like C-terminal" evidence="5">
    <location>
        <begin position="701"/>
        <end position="759"/>
    </location>
</feature>
<dbReference type="InterPro" id="IPR003692">
    <property type="entry name" value="Hydantoinase_B"/>
</dbReference>
<feature type="domain" description="Hydantoinase/oxoprolinase N-terminal" evidence="4">
    <location>
        <begin position="24"/>
        <end position="246"/>
    </location>
</feature>
<evidence type="ECO:0000256" key="1">
    <source>
        <dbReference type="ARBA" id="ARBA00010403"/>
    </source>
</evidence>
<dbReference type="Pfam" id="PF02538">
    <property type="entry name" value="Hydantoinase_B"/>
    <property type="match status" value="1"/>
</dbReference>
<accession>A0A9W8KYC6</accession>
<comment type="similarity">
    <text evidence="1">Belongs to the oxoprolinase family.</text>
</comment>
<dbReference type="Pfam" id="PF01968">
    <property type="entry name" value="Hydantoinase_A"/>
    <property type="match status" value="1"/>
</dbReference>
<dbReference type="GO" id="GO:0006749">
    <property type="term" value="P:glutathione metabolic process"/>
    <property type="evidence" value="ECO:0007669"/>
    <property type="project" value="TreeGrafter"/>
</dbReference>
<protein>
    <recommendedName>
        <fullName evidence="8">5-oxoprolinase</fullName>
    </recommendedName>
</protein>
<dbReference type="InterPro" id="IPR008040">
    <property type="entry name" value="Hydant_A_N"/>
</dbReference>
<name>A0A9W8KYC6_9FUNG</name>
<dbReference type="OrthoDB" id="3643at2759"/>
<reference evidence="6" key="1">
    <citation type="submission" date="2022-07" db="EMBL/GenBank/DDBJ databases">
        <title>Phylogenomic reconstructions and comparative analyses of Kickxellomycotina fungi.</title>
        <authorList>
            <person name="Reynolds N.K."/>
            <person name="Stajich J.E."/>
            <person name="Barry K."/>
            <person name="Grigoriev I.V."/>
            <person name="Crous P."/>
            <person name="Smith M.E."/>
        </authorList>
    </citation>
    <scope>NUCLEOTIDE SEQUENCE</scope>
    <source>
        <strain evidence="6">NRRL 3115</strain>
    </source>
</reference>
<dbReference type="GO" id="GO:0005829">
    <property type="term" value="C:cytosol"/>
    <property type="evidence" value="ECO:0007669"/>
    <property type="project" value="TreeGrafter"/>
</dbReference>
<proteinExistence type="inferred from homology"/>
<feature type="domain" description="Hydantoinase B/oxoprolinase" evidence="3">
    <location>
        <begin position="785"/>
        <end position="1322"/>
    </location>
</feature>
<evidence type="ECO:0000313" key="6">
    <source>
        <dbReference type="EMBL" id="KAJ2678140.1"/>
    </source>
</evidence>
<dbReference type="Proteomes" id="UP001151518">
    <property type="component" value="Unassembled WGS sequence"/>
</dbReference>
<sequence length="1333" mass="144257">MNVPGTSSSSLLPPALYGKHSVCVCIDRGGTFTDCVGTFPVEPCAEYPDGERTVVVKLLSEDPAHYPDAPREGIRRILETATGKPHPRNLPLDTSNLKFIRMGTTVATNALLERKGEPCALVITKGFHDLLRIGNQARPRIFDLSIAKPDVLYKEVVQIDERVTLIGYTMDPRPAALDKPLQASGDAVLGKSGEYINVLSTPDWDAVRRDLQRVYDGGIRSVAVCLMHSYTFTAHEERVGSIARDIGFTHITLSSALVPMIKIVPRAHSATADAYLTPVIRRYVDGFAAGFDNGISNIRVDFMQSDGGLAPVDHFSGLRAILSGPAAGVVGYAVTSYNMAARVPVIGFDMGGTSTDVSRFDGRLEHVFETTTAGITVQAPQLDINTVAAGGGSRLFFRNGLMAVGPESAGAHPGPACYRKGGPLAVTDANLLLGRLRAEHFPAIFGDAEDEPLDIEATRKLFTELASYINSKMQSERASLGQAHEEKSIEQVALGFLQVANEAMCRPIRALTEAKGHDVQKHALACFGGAGGQHACAVAANLGIRRVFVHRLASVLSAHGLGLAEVVHEEQEPAADICSENTLQSLLSRLDKLTASCHEHLNGQGFSDFQIKTERFLNMRYDGTDTAIMVPETAGGSVFIKDFESMHLQEFGFVHHDRDIIVDDLRVRSMGSLAETKYGEVYEELQSLEKRLIHIFDKHPAYLECVAVYFQNGYCDAAVFRLDGLSPGDIVCGPAIVLDRNSTVLVEPGWNATVTANQLVLEHTRDASDATSAGSGRQHATKELDPIQLSVFAHRFMSIAEQMGRTLEKTSVSTNIKERLDFSCALFDQSGNLVANAPHIPVHLGSMSHAVKFQLKRFANDLSEGDVIMANHPQAGGSHLPDITVITPVFKDNSIIFFVASRGHHADIGGILPGSMPPTSRELFQEGASTMGIKIVKRGNFQEDAIRRVLLEEPAKHPGCSGTRNYRDVLSDLKAQIAANHRGIGLVHQLCAEYGLGVVQAYMSHIQRTAELAVRSLLKETRKRNGFKQLLGHDFMDDGSRISLSIDIDEDGSAVFDFAGTSPEVYGNTNAPPSVTYSAIIYCLRCMVQNELPLNQGCLAPVNVVIPKGSFLFPSATAAVVGGNVLTSQRLCDVILSAFSAAAASQGCMNNLTFGIPAIEEDGKHYEGWGYYETIAGGHGAGPTWDGQSGVHTHMTNTRITDPEIFERRYPVILRQFSLRHNTGGKGTHSGGDGCIREIEFLKAMSVSLLTERRVFSPPGLEGGENGACGINLWKRYQPNEDSNEDSDGDFHMLSLGGKNSIFVQPKDRIVIMTPGGGGYGQHAASEHTTGDH</sequence>
<dbReference type="PANTHER" id="PTHR11365:SF2">
    <property type="entry name" value="5-OXOPROLINASE"/>
    <property type="match status" value="1"/>
</dbReference>
<gene>
    <name evidence="6" type="ORF">GGI25_002644</name>
</gene>
<dbReference type="PANTHER" id="PTHR11365">
    <property type="entry name" value="5-OXOPROLINASE RELATED"/>
    <property type="match status" value="1"/>
</dbReference>
<dbReference type="InterPro" id="IPR049517">
    <property type="entry name" value="ACX-like_C"/>
</dbReference>
<evidence type="ECO:0000259" key="3">
    <source>
        <dbReference type="Pfam" id="PF02538"/>
    </source>
</evidence>
<evidence type="ECO:0000313" key="7">
    <source>
        <dbReference type="Proteomes" id="UP001151518"/>
    </source>
</evidence>
<dbReference type="EMBL" id="JANBTW010000024">
    <property type="protein sequence ID" value="KAJ2678140.1"/>
    <property type="molecule type" value="Genomic_DNA"/>
</dbReference>
<evidence type="ECO:0000259" key="4">
    <source>
        <dbReference type="Pfam" id="PF05378"/>
    </source>
</evidence>
<evidence type="ECO:0000259" key="5">
    <source>
        <dbReference type="Pfam" id="PF19278"/>
    </source>
</evidence>
<dbReference type="GO" id="GO:0017168">
    <property type="term" value="F:5-oxoprolinase (ATP-hydrolyzing) activity"/>
    <property type="evidence" value="ECO:0007669"/>
    <property type="project" value="TreeGrafter"/>
</dbReference>
<dbReference type="Pfam" id="PF19278">
    <property type="entry name" value="Hydant_A_C"/>
    <property type="match status" value="1"/>
</dbReference>
<dbReference type="InterPro" id="IPR045079">
    <property type="entry name" value="Oxoprolinase-like"/>
</dbReference>
<evidence type="ECO:0008006" key="8">
    <source>
        <dbReference type="Google" id="ProtNLM"/>
    </source>
</evidence>
<dbReference type="Pfam" id="PF05378">
    <property type="entry name" value="Hydant_A_N"/>
    <property type="match status" value="1"/>
</dbReference>
<dbReference type="InterPro" id="IPR002821">
    <property type="entry name" value="Hydantoinase_A"/>
</dbReference>
<evidence type="ECO:0000259" key="2">
    <source>
        <dbReference type="Pfam" id="PF01968"/>
    </source>
</evidence>
<comment type="caution">
    <text evidence="6">The sequence shown here is derived from an EMBL/GenBank/DDBJ whole genome shotgun (WGS) entry which is preliminary data.</text>
</comment>